<dbReference type="InterPro" id="IPR001223">
    <property type="entry name" value="Glyco_hydro18_cat"/>
</dbReference>
<proteinExistence type="predicted"/>
<feature type="domain" description="GH18" evidence="2">
    <location>
        <begin position="27"/>
        <end position="116"/>
    </location>
</feature>
<evidence type="ECO:0000259" key="2">
    <source>
        <dbReference type="PROSITE" id="PS51910"/>
    </source>
</evidence>
<evidence type="ECO:0000256" key="1">
    <source>
        <dbReference type="SAM" id="SignalP"/>
    </source>
</evidence>
<dbReference type="Pfam" id="PF00704">
    <property type="entry name" value="Glyco_hydro_18"/>
    <property type="match status" value="1"/>
</dbReference>
<evidence type="ECO:0000313" key="4">
    <source>
        <dbReference type="Proteomes" id="UP001293593"/>
    </source>
</evidence>
<keyword evidence="1" id="KW-0732">Signal</keyword>
<reference evidence="3" key="1">
    <citation type="submission" date="2023-10" db="EMBL/GenBank/DDBJ databases">
        <title>Chromosome-level genome of the transformable northern wattle, Acacia crassicarpa.</title>
        <authorList>
            <person name="Massaro I."/>
            <person name="Sinha N.R."/>
            <person name="Poethig S."/>
            <person name="Leichty A.R."/>
        </authorList>
    </citation>
    <scope>NUCLEOTIDE SEQUENCE</scope>
    <source>
        <strain evidence="3">Acra3RX</strain>
        <tissue evidence="3">Leaf</tissue>
    </source>
</reference>
<gene>
    <name evidence="3" type="ORF">QN277_026401</name>
</gene>
<feature type="signal peptide" evidence="1">
    <location>
        <begin position="1"/>
        <end position="24"/>
    </location>
</feature>
<accession>A0AAE1JA81</accession>
<evidence type="ECO:0000313" key="3">
    <source>
        <dbReference type="EMBL" id="KAK4265336.1"/>
    </source>
</evidence>
<name>A0AAE1JA81_9FABA</name>
<dbReference type="PROSITE" id="PS51910">
    <property type="entry name" value="GH18_2"/>
    <property type="match status" value="1"/>
</dbReference>
<dbReference type="Gene3D" id="3.20.20.80">
    <property type="entry name" value="Glycosidases"/>
    <property type="match status" value="1"/>
</dbReference>
<dbReference type="Proteomes" id="UP001293593">
    <property type="component" value="Unassembled WGS sequence"/>
</dbReference>
<dbReference type="GO" id="GO:0005975">
    <property type="term" value="P:carbohydrate metabolic process"/>
    <property type="evidence" value="ECO:0007669"/>
    <property type="project" value="InterPro"/>
</dbReference>
<sequence>MASPQSFLLFSVFLLYLHFHSSTSQIWIKAGYWDVSSETPIPDINSALFTHLICAFASVNSSTYEISIAKSNQQYFSIFTNIVKRKNPSIVTLLSVWNGQSETAQGILGKKGSFLR</sequence>
<dbReference type="InterPro" id="IPR017853">
    <property type="entry name" value="GH"/>
</dbReference>
<organism evidence="3 4">
    <name type="scientific">Acacia crassicarpa</name>
    <name type="common">northern wattle</name>
    <dbReference type="NCBI Taxonomy" id="499986"/>
    <lineage>
        <taxon>Eukaryota</taxon>
        <taxon>Viridiplantae</taxon>
        <taxon>Streptophyta</taxon>
        <taxon>Embryophyta</taxon>
        <taxon>Tracheophyta</taxon>
        <taxon>Spermatophyta</taxon>
        <taxon>Magnoliopsida</taxon>
        <taxon>eudicotyledons</taxon>
        <taxon>Gunneridae</taxon>
        <taxon>Pentapetalae</taxon>
        <taxon>rosids</taxon>
        <taxon>fabids</taxon>
        <taxon>Fabales</taxon>
        <taxon>Fabaceae</taxon>
        <taxon>Caesalpinioideae</taxon>
        <taxon>mimosoid clade</taxon>
        <taxon>Acacieae</taxon>
        <taxon>Acacia</taxon>
    </lineage>
</organism>
<protein>
    <recommendedName>
        <fullName evidence="2">GH18 domain-containing protein</fullName>
    </recommendedName>
</protein>
<dbReference type="AlphaFoldDB" id="A0AAE1JA81"/>
<keyword evidence="4" id="KW-1185">Reference proteome</keyword>
<dbReference type="SUPFAM" id="SSF51445">
    <property type="entry name" value="(Trans)glycosidases"/>
    <property type="match status" value="1"/>
</dbReference>
<dbReference type="EMBL" id="JAWXYG010000008">
    <property type="protein sequence ID" value="KAK4265336.1"/>
    <property type="molecule type" value="Genomic_DNA"/>
</dbReference>
<feature type="chain" id="PRO_5042106424" description="GH18 domain-containing protein" evidence="1">
    <location>
        <begin position="25"/>
        <end position="116"/>
    </location>
</feature>
<comment type="caution">
    <text evidence="3">The sequence shown here is derived from an EMBL/GenBank/DDBJ whole genome shotgun (WGS) entry which is preliminary data.</text>
</comment>